<proteinExistence type="predicted"/>
<keyword evidence="3" id="KW-1185">Reference proteome</keyword>
<dbReference type="EMBL" id="LUEZ02000184">
    <property type="protein sequence ID" value="RDB15200.1"/>
    <property type="molecule type" value="Genomic_DNA"/>
</dbReference>
<dbReference type="Pfam" id="PF18803">
    <property type="entry name" value="CxC2"/>
    <property type="match status" value="1"/>
</dbReference>
<feature type="domain" description="CxC2-like cysteine cluster KDZ transposase-associated" evidence="1">
    <location>
        <begin position="184"/>
        <end position="289"/>
    </location>
</feature>
<dbReference type="OrthoDB" id="3235114at2759"/>
<dbReference type="AlphaFoldDB" id="A0A369J227"/>
<reference evidence="2" key="1">
    <citation type="submission" date="2018-04" db="EMBL/GenBank/DDBJ databases">
        <title>Whole genome sequencing of Hypsizygus marmoreus.</title>
        <authorList>
            <person name="Choi I.-G."/>
            <person name="Min B."/>
            <person name="Kim J.-G."/>
            <person name="Kim S."/>
            <person name="Oh Y.-L."/>
            <person name="Kong W.-S."/>
            <person name="Park H."/>
            <person name="Jeong J."/>
            <person name="Song E.-S."/>
        </authorList>
    </citation>
    <scope>NUCLEOTIDE SEQUENCE [LARGE SCALE GENOMIC DNA]</scope>
    <source>
        <strain evidence="2">51987-8</strain>
    </source>
</reference>
<evidence type="ECO:0000313" key="3">
    <source>
        <dbReference type="Proteomes" id="UP000076154"/>
    </source>
</evidence>
<dbReference type="Proteomes" id="UP000076154">
    <property type="component" value="Unassembled WGS sequence"/>
</dbReference>
<organism evidence="2 3">
    <name type="scientific">Hypsizygus marmoreus</name>
    <name type="common">White beech mushroom</name>
    <name type="synonym">Agaricus marmoreus</name>
    <dbReference type="NCBI Taxonomy" id="39966"/>
    <lineage>
        <taxon>Eukaryota</taxon>
        <taxon>Fungi</taxon>
        <taxon>Dikarya</taxon>
        <taxon>Basidiomycota</taxon>
        <taxon>Agaricomycotina</taxon>
        <taxon>Agaricomycetes</taxon>
        <taxon>Agaricomycetidae</taxon>
        <taxon>Agaricales</taxon>
        <taxon>Tricholomatineae</taxon>
        <taxon>Lyophyllaceae</taxon>
        <taxon>Hypsizygus</taxon>
    </lineage>
</organism>
<evidence type="ECO:0000259" key="1">
    <source>
        <dbReference type="Pfam" id="PF18803"/>
    </source>
</evidence>
<comment type="caution">
    <text evidence="2">The sequence shown here is derived from an EMBL/GenBank/DDBJ whole genome shotgun (WGS) entry which is preliminary data.</text>
</comment>
<evidence type="ECO:0000313" key="2">
    <source>
        <dbReference type="EMBL" id="RDB15200.1"/>
    </source>
</evidence>
<dbReference type="InParanoid" id="A0A369J227"/>
<sequence>MPAARRKEKGKQPLHSLYIHVPPPVVAKASMASRSGHIRTLVNTYSGLGTPMDVDEGTTSVPQFEDPADYGSPATSSLLDDSAPCVSGIRVKDHSWRYLNSDHPILAWRQFRDKYLDAFLRLDGRRLYHGLGCTSCEGTGPTFRCWDCFGGRMFCQECILDLHTDEPLHFLESWGGTHFVHVTLSALRQCYQLGHPKGCRCTFAKPAHKDFIVLHYNGLHRVRVNFCGCNPSYPKFQQLLNIAWFPSMPLEPQTCATYAVLQQFHALNLRGKVSSYDFYHSLVHLTDAFGIQGIPDCLDPFMTIIHEWRHVKMAKHAGRGQDFLGISGTSSDGLAVLCRACPQPSINLPDGWKRASPETFIVRHRLLVVQEFLDPPSEEVDNEHIYDEMAFDDVASQFNEEYTIVGGPFMELDMHVHSRMVQSQHAGGGHGVSAYWAPYFWEDRHGPTLYRRIEQDYECVPSYGYYDGMGIADEEYGPCYAGVNAYPIGGFSRVREGPYGGMVCRKF</sequence>
<gene>
    <name evidence="2" type="ORF">Hypma_004689</name>
</gene>
<dbReference type="STRING" id="39966.A0A369J227"/>
<dbReference type="InterPro" id="IPR041457">
    <property type="entry name" value="CxC2_KDZ-assoc"/>
</dbReference>
<accession>A0A369J227</accession>
<name>A0A369J227_HYPMA</name>
<protein>
    <recommendedName>
        <fullName evidence="1">CxC2-like cysteine cluster KDZ transposase-associated domain-containing protein</fullName>
    </recommendedName>
</protein>